<dbReference type="InterPro" id="IPR015813">
    <property type="entry name" value="Pyrv/PenolPyrv_kinase-like_dom"/>
</dbReference>
<dbReference type="GO" id="GO:0046872">
    <property type="term" value="F:metal ion binding"/>
    <property type="evidence" value="ECO:0007669"/>
    <property type="project" value="UniProtKB-KW"/>
</dbReference>
<evidence type="ECO:0000256" key="13">
    <source>
        <dbReference type="ARBA" id="ARBA00022723"/>
    </source>
</evidence>
<proteinExistence type="inferred from homology"/>
<evidence type="ECO:0000256" key="19">
    <source>
        <dbReference type="PIRSR" id="PIRSR000732-2"/>
    </source>
</evidence>
<dbReference type="InterPro" id="IPR008279">
    <property type="entry name" value="PEP-util_enz_mobile_dom"/>
</dbReference>
<evidence type="ECO:0000259" key="21">
    <source>
        <dbReference type="Pfam" id="PF00391"/>
    </source>
</evidence>
<dbReference type="Pfam" id="PF00391">
    <property type="entry name" value="PEP-utilizers"/>
    <property type="match status" value="1"/>
</dbReference>
<feature type="binding site" evidence="19">
    <location>
        <position position="340"/>
    </location>
    <ligand>
        <name>phosphoenolpyruvate</name>
        <dbReference type="ChEBI" id="CHEBI:58702"/>
    </ligand>
</feature>
<keyword evidence="24" id="KW-0670">Pyruvate</keyword>
<dbReference type="InterPro" id="IPR018274">
    <property type="entry name" value="PEP_util_AS"/>
</dbReference>
<comment type="caution">
    <text evidence="24">The sequence shown here is derived from an EMBL/GenBank/DDBJ whole genome shotgun (WGS) entry which is preliminary data.</text>
</comment>
<organism evidence="24 25">
    <name type="scientific">Pelistega ratti</name>
    <dbReference type="NCBI Taxonomy" id="2652177"/>
    <lineage>
        <taxon>Bacteria</taxon>
        <taxon>Pseudomonadati</taxon>
        <taxon>Pseudomonadota</taxon>
        <taxon>Betaproteobacteria</taxon>
        <taxon>Burkholderiales</taxon>
        <taxon>Alcaligenaceae</taxon>
        <taxon>Pelistega</taxon>
    </lineage>
</organism>
<evidence type="ECO:0000256" key="3">
    <source>
        <dbReference type="ARBA" id="ARBA00002728"/>
    </source>
</evidence>
<comment type="subcellular location">
    <subcellularLocation>
        <location evidence="4 17">Cytoplasm</location>
    </subcellularLocation>
</comment>
<dbReference type="GO" id="GO:0009401">
    <property type="term" value="P:phosphoenolpyruvate-dependent sugar phosphotransferase system"/>
    <property type="evidence" value="ECO:0007669"/>
    <property type="project" value="UniProtKB-KW"/>
</dbReference>
<dbReference type="NCBIfam" id="TIGR01417">
    <property type="entry name" value="PTS_I_fam"/>
    <property type="match status" value="1"/>
</dbReference>
<dbReference type="EMBL" id="JAAGYR010000014">
    <property type="protein sequence ID" value="NEN76223.1"/>
    <property type="molecule type" value="Genomic_DNA"/>
</dbReference>
<feature type="domain" description="PEP-utilising enzyme C-terminal" evidence="22">
    <location>
        <begin position="264"/>
        <end position="548"/>
    </location>
</feature>
<dbReference type="InterPro" id="IPR008731">
    <property type="entry name" value="PTS_EIN"/>
</dbReference>
<dbReference type="InterPro" id="IPR024692">
    <property type="entry name" value="PTS_EI"/>
</dbReference>
<dbReference type="PIRSF" id="PIRSF000732">
    <property type="entry name" value="PTS_enzyme_I"/>
    <property type="match status" value="1"/>
</dbReference>
<reference evidence="24 25" key="1">
    <citation type="submission" date="2020-02" db="EMBL/GenBank/DDBJ databases">
        <title>Pelistega sp. NLN82 were isolated from wild rodents of the Hainan Island.</title>
        <authorList>
            <person name="Niu N."/>
            <person name="Zhou J."/>
        </authorList>
    </citation>
    <scope>NUCLEOTIDE SEQUENCE [LARGE SCALE GENOMIC DNA]</scope>
    <source>
        <strain evidence="24 25">NLN82</strain>
    </source>
</reference>
<accession>A0A6L9Y7C5</accession>
<keyword evidence="25" id="KW-1185">Reference proteome</keyword>
<evidence type="ECO:0000256" key="14">
    <source>
        <dbReference type="ARBA" id="ARBA00022777"/>
    </source>
</evidence>
<feature type="domain" description="Phosphotransferase system enzyme I N-terminal" evidence="23">
    <location>
        <begin position="5"/>
        <end position="128"/>
    </location>
</feature>
<feature type="binding site" evidence="19">
    <location>
        <position position="304"/>
    </location>
    <ligand>
        <name>phosphoenolpyruvate</name>
        <dbReference type="ChEBI" id="CHEBI:58702"/>
    </ligand>
</feature>
<dbReference type="SUPFAM" id="SSF52009">
    <property type="entry name" value="Phosphohistidine domain"/>
    <property type="match status" value="1"/>
</dbReference>
<keyword evidence="8 17" id="KW-0813">Transport</keyword>
<dbReference type="SUPFAM" id="SSF51621">
    <property type="entry name" value="Phosphoenolpyruvate/pyruvate domain"/>
    <property type="match status" value="1"/>
</dbReference>
<evidence type="ECO:0000256" key="12">
    <source>
        <dbReference type="ARBA" id="ARBA00022683"/>
    </source>
</evidence>
<dbReference type="GO" id="GO:0016301">
    <property type="term" value="F:kinase activity"/>
    <property type="evidence" value="ECO:0007669"/>
    <property type="project" value="UniProtKB-KW"/>
</dbReference>
<evidence type="ECO:0000256" key="7">
    <source>
        <dbReference type="ARBA" id="ARBA00016544"/>
    </source>
</evidence>
<evidence type="ECO:0000256" key="18">
    <source>
        <dbReference type="PIRSR" id="PIRSR000732-1"/>
    </source>
</evidence>
<keyword evidence="14 17" id="KW-0418">Kinase</keyword>
<comment type="similarity">
    <text evidence="5 17">Belongs to the PEP-utilizing enzyme family.</text>
</comment>
<feature type="domain" description="PEP-utilising enzyme mobile" evidence="21">
    <location>
        <begin position="164"/>
        <end position="233"/>
    </location>
</feature>
<dbReference type="PROSITE" id="PS00742">
    <property type="entry name" value="PEP_ENZYMES_2"/>
    <property type="match status" value="1"/>
</dbReference>
<feature type="binding site" evidence="19">
    <location>
        <position position="472"/>
    </location>
    <ligand>
        <name>phosphoenolpyruvate</name>
        <dbReference type="ChEBI" id="CHEBI:58702"/>
    </ligand>
</feature>
<sequence>MVALHGKGVAKGIAIGRALVMGAALLEVNHHLVSAEDIEYECHRLEHALQTVAEDLDYIKNNLPDDAPIELAPLLTVHSLLVADPLLASETKNIIRVRRYNAEWAISTQGQMLSDQFAQMEDEYLRERASDVNQVIERVLSVLSGVKSFDIQNLPTHNEDDLPYIVVAHDISPADMLKLREKHFAAFITDAGGPTSHTAIVARSMNVPAVVGMKNVRSMVNDHELLIVDGEAGLVLINPSPLVVEQYRSKQRQQEAEREFILRHKDEPAITLDGIAIDIEANIESPEEAKMAIEMGAAGIGLYRSEFLFMNRDSLPSEEEQYEAYSSVLKIMGDKPVTIRTLDIGSDKTLNNEATVAVNPALGLRAVRYCLANPDMFMTQLRAMLRASAHGYLRILVPMISHLHEVTEVKRYLLQARQELVAEGYSIGEKIELGAMVEIPAIAIAIEPFLKELDFVSIGTNDLIQYTLAVDRVDDEVVNLYDAVHPAVIRLIHNTIQAGDRAGKMVCVCGEMAGDVDYTRLLLGLGLKSFSMHPQHIPDVKQIVRHSHTNTLKTKVAATLNYGEAINLNMVNAAV</sequence>
<keyword evidence="11 17" id="KW-0808">Transferase</keyword>
<evidence type="ECO:0000256" key="10">
    <source>
        <dbReference type="ARBA" id="ARBA00022597"/>
    </source>
</evidence>
<evidence type="ECO:0000256" key="11">
    <source>
        <dbReference type="ARBA" id="ARBA00022679"/>
    </source>
</evidence>
<evidence type="ECO:0000256" key="2">
    <source>
        <dbReference type="ARBA" id="ARBA00001946"/>
    </source>
</evidence>
<evidence type="ECO:0000256" key="15">
    <source>
        <dbReference type="ARBA" id="ARBA00022842"/>
    </source>
</evidence>
<dbReference type="PRINTS" id="PR01736">
    <property type="entry name" value="PHPHTRNFRASE"/>
</dbReference>
<dbReference type="InterPro" id="IPR036637">
    <property type="entry name" value="Phosphohistidine_dom_sf"/>
</dbReference>
<evidence type="ECO:0000256" key="4">
    <source>
        <dbReference type="ARBA" id="ARBA00004496"/>
    </source>
</evidence>
<comment type="function">
    <text evidence="3 17">General (non sugar-specific) component of the phosphoenolpyruvate-dependent sugar phosphotransferase system (sugar PTS). This major carbohydrate active-transport system catalyzes the phosphorylation of incoming sugar substrates concomitantly with their translocation across the cell membrane. Enzyme I transfers the phosphoryl group from phosphoenolpyruvate (PEP) to the phosphoryl carrier protein (HPr).</text>
</comment>
<dbReference type="InterPro" id="IPR006318">
    <property type="entry name" value="PTS_EI-like"/>
</dbReference>
<comment type="cofactor">
    <cofactor evidence="2 17 20">
        <name>Mg(2+)</name>
        <dbReference type="ChEBI" id="CHEBI:18420"/>
    </cofactor>
</comment>
<dbReference type="EC" id="2.7.3.9" evidence="6 17"/>
<protein>
    <recommendedName>
        <fullName evidence="7 17">Phosphoenolpyruvate-protein phosphotransferase</fullName>
        <ecNumber evidence="6 17">2.7.3.9</ecNumber>
    </recommendedName>
    <alternativeName>
        <fullName evidence="16 17">Phosphotransferase system, enzyme I</fullName>
    </alternativeName>
</protein>
<gene>
    <name evidence="24" type="primary">ptsP</name>
    <name evidence="24" type="ORF">F9B74_07795</name>
</gene>
<evidence type="ECO:0000256" key="16">
    <source>
        <dbReference type="ARBA" id="ARBA00033235"/>
    </source>
</evidence>
<evidence type="ECO:0000313" key="24">
    <source>
        <dbReference type="EMBL" id="NEN76223.1"/>
    </source>
</evidence>
<keyword evidence="12 17" id="KW-0598">Phosphotransferase system</keyword>
<keyword evidence="10 17" id="KW-0762">Sugar transport</keyword>
<evidence type="ECO:0000256" key="1">
    <source>
        <dbReference type="ARBA" id="ARBA00000683"/>
    </source>
</evidence>
<evidence type="ECO:0000259" key="23">
    <source>
        <dbReference type="Pfam" id="PF05524"/>
    </source>
</evidence>
<evidence type="ECO:0000256" key="5">
    <source>
        <dbReference type="ARBA" id="ARBA00007837"/>
    </source>
</evidence>
<dbReference type="PANTHER" id="PTHR46244:SF3">
    <property type="entry name" value="PHOSPHOENOLPYRUVATE-PROTEIN PHOSPHOTRANSFERASE"/>
    <property type="match status" value="1"/>
</dbReference>
<evidence type="ECO:0000256" key="17">
    <source>
        <dbReference type="PIRNR" id="PIRNR000732"/>
    </source>
</evidence>
<evidence type="ECO:0000256" key="20">
    <source>
        <dbReference type="PIRSR" id="PIRSR000732-3"/>
    </source>
</evidence>
<dbReference type="Proteomes" id="UP000477651">
    <property type="component" value="Unassembled WGS sequence"/>
</dbReference>
<dbReference type="Gene3D" id="3.20.20.60">
    <property type="entry name" value="Phosphoenolpyruvate-binding domains"/>
    <property type="match status" value="1"/>
</dbReference>
<dbReference type="GO" id="GO:0005737">
    <property type="term" value="C:cytoplasm"/>
    <property type="evidence" value="ECO:0007669"/>
    <property type="project" value="UniProtKB-SubCell"/>
</dbReference>
<evidence type="ECO:0000256" key="8">
    <source>
        <dbReference type="ARBA" id="ARBA00022448"/>
    </source>
</evidence>
<dbReference type="InterPro" id="IPR000121">
    <property type="entry name" value="PEP_util_C"/>
</dbReference>
<keyword evidence="15 17" id="KW-0460">Magnesium</keyword>
<dbReference type="Gene3D" id="3.50.30.10">
    <property type="entry name" value="Phosphohistidine domain"/>
    <property type="match status" value="1"/>
</dbReference>
<evidence type="ECO:0000313" key="25">
    <source>
        <dbReference type="Proteomes" id="UP000477651"/>
    </source>
</evidence>
<dbReference type="SUPFAM" id="SSF47831">
    <property type="entry name" value="Enzyme I of the PEP:sugar phosphotransferase system HPr-binding (sub)domain"/>
    <property type="match status" value="1"/>
</dbReference>
<dbReference type="InterPro" id="IPR050499">
    <property type="entry name" value="PEP-utilizing_PTS_enzyme"/>
</dbReference>
<dbReference type="PANTHER" id="PTHR46244">
    <property type="entry name" value="PHOSPHOENOLPYRUVATE-PROTEIN PHOSPHOTRANSFERASE"/>
    <property type="match status" value="1"/>
</dbReference>
<dbReference type="PROSITE" id="PS00370">
    <property type="entry name" value="PEP_ENZYMES_PHOS_SITE"/>
    <property type="match status" value="1"/>
</dbReference>
<dbReference type="AlphaFoldDB" id="A0A6L9Y7C5"/>
<name>A0A6L9Y7C5_9BURK</name>
<evidence type="ECO:0000256" key="9">
    <source>
        <dbReference type="ARBA" id="ARBA00022490"/>
    </source>
</evidence>
<feature type="binding site" evidence="20">
    <location>
        <position position="438"/>
    </location>
    <ligand>
        <name>Mg(2+)</name>
        <dbReference type="ChEBI" id="CHEBI:18420"/>
    </ligand>
</feature>
<evidence type="ECO:0000259" key="22">
    <source>
        <dbReference type="Pfam" id="PF02896"/>
    </source>
</evidence>
<feature type="active site" description="Proton donor" evidence="18">
    <location>
        <position position="509"/>
    </location>
</feature>
<dbReference type="InterPro" id="IPR023151">
    <property type="entry name" value="PEP_util_CS"/>
</dbReference>
<keyword evidence="13 17" id="KW-0479">Metal-binding</keyword>
<dbReference type="Pfam" id="PF05524">
    <property type="entry name" value="PEP-utilisers_N"/>
    <property type="match status" value="1"/>
</dbReference>
<dbReference type="Gene3D" id="1.10.274.10">
    <property type="entry name" value="PtsI, HPr-binding domain"/>
    <property type="match status" value="1"/>
</dbReference>
<evidence type="ECO:0000256" key="6">
    <source>
        <dbReference type="ARBA" id="ARBA00012232"/>
    </source>
</evidence>
<dbReference type="Pfam" id="PF02896">
    <property type="entry name" value="PEP-utilizers_C"/>
    <property type="match status" value="1"/>
</dbReference>
<dbReference type="InterPro" id="IPR040442">
    <property type="entry name" value="Pyrv_kinase-like_dom_sf"/>
</dbReference>
<comment type="catalytic activity">
    <reaction evidence="1 17">
        <text>L-histidyl-[protein] + phosphoenolpyruvate = N(pros)-phospho-L-histidyl-[protein] + pyruvate</text>
        <dbReference type="Rhea" id="RHEA:23880"/>
        <dbReference type="Rhea" id="RHEA-COMP:9745"/>
        <dbReference type="Rhea" id="RHEA-COMP:9746"/>
        <dbReference type="ChEBI" id="CHEBI:15361"/>
        <dbReference type="ChEBI" id="CHEBI:29979"/>
        <dbReference type="ChEBI" id="CHEBI:58702"/>
        <dbReference type="ChEBI" id="CHEBI:64837"/>
        <dbReference type="EC" id="2.7.3.9"/>
    </reaction>
</comment>
<dbReference type="InterPro" id="IPR036618">
    <property type="entry name" value="PtsI_HPr-bd_sf"/>
</dbReference>
<feature type="binding site" evidence="20">
    <location>
        <position position="462"/>
    </location>
    <ligand>
        <name>Mg(2+)</name>
        <dbReference type="ChEBI" id="CHEBI:18420"/>
    </ligand>
</feature>
<feature type="active site" description="Tele-phosphohistidine intermediate" evidence="18">
    <location>
        <position position="197"/>
    </location>
</feature>
<feature type="binding site" evidence="19">
    <location>
        <begin position="461"/>
        <end position="462"/>
    </location>
    <ligand>
        <name>phosphoenolpyruvate</name>
        <dbReference type="ChEBI" id="CHEBI:58702"/>
    </ligand>
</feature>
<dbReference type="GO" id="GO:0008965">
    <property type="term" value="F:phosphoenolpyruvate-protein phosphotransferase activity"/>
    <property type="evidence" value="ECO:0007669"/>
    <property type="project" value="UniProtKB-EC"/>
</dbReference>
<keyword evidence="9 17" id="KW-0963">Cytoplasm</keyword>